<comment type="caution">
    <text evidence="1">The sequence shown here is derived from an EMBL/GenBank/DDBJ whole genome shotgun (WGS) entry which is preliminary data.</text>
</comment>
<gene>
    <name evidence="1" type="ORF">FV139_04160</name>
</gene>
<evidence type="ECO:0000313" key="1">
    <source>
        <dbReference type="EMBL" id="TXS96810.1"/>
    </source>
</evidence>
<protein>
    <submittedName>
        <fullName evidence="1">Uncharacterized protein</fullName>
    </submittedName>
</protein>
<accession>A0A5C9AAW8</accession>
<sequence>MLLNLPVMADGLAIDKVYHPYVDPLVWELEYRAIAADDNPATGQGRSQVHRLSIGRAVAPNLALEAYLVGEDNRDGGFSVSDYEVEALWQLTEQGEYALDYGLLFELEKSRKDDAWESAVSLLLERELGRYSVTANLELGYEWGDDIRDEWETGLALQSRYRYRQELEPALELYMGEDTVGIGPAGLGTFRLGPGRSLHWEAAVILGVDNTTPDYTLRALLEYEF</sequence>
<keyword evidence="2" id="KW-1185">Reference proteome</keyword>
<evidence type="ECO:0000313" key="2">
    <source>
        <dbReference type="Proteomes" id="UP000321039"/>
    </source>
</evidence>
<organism evidence="1 2">
    <name type="scientific">Parahaliea maris</name>
    <dbReference type="NCBI Taxonomy" id="2716870"/>
    <lineage>
        <taxon>Bacteria</taxon>
        <taxon>Pseudomonadati</taxon>
        <taxon>Pseudomonadota</taxon>
        <taxon>Gammaproteobacteria</taxon>
        <taxon>Cellvibrionales</taxon>
        <taxon>Halieaceae</taxon>
        <taxon>Parahaliea</taxon>
    </lineage>
</organism>
<dbReference type="EMBL" id="VRZA01000001">
    <property type="protein sequence ID" value="TXS96810.1"/>
    <property type="molecule type" value="Genomic_DNA"/>
</dbReference>
<name>A0A5C9AAW8_9GAMM</name>
<proteinExistence type="predicted"/>
<reference evidence="1 2" key="1">
    <citation type="submission" date="2019-08" db="EMBL/GenBank/DDBJ databases">
        <title>Parahaliea maris sp. nov., isolated from the surface seawater.</title>
        <authorList>
            <person name="Liu Y."/>
        </authorList>
    </citation>
    <scope>NUCLEOTIDE SEQUENCE [LARGE SCALE GENOMIC DNA]</scope>
    <source>
        <strain evidence="1 2">HSLHS9</strain>
    </source>
</reference>
<dbReference type="Proteomes" id="UP000321039">
    <property type="component" value="Unassembled WGS sequence"/>
</dbReference>
<dbReference type="AlphaFoldDB" id="A0A5C9AAW8"/>